<accession>A0A9D4HD38</accession>
<evidence type="ECO:0000313" key="3">
    <source>
        <dbReference type="Proteomes" id="UP000828390"/>
    </source>
</evidence>
<comment type="caution">
    <text evidence="2">The sequence shown here is derived from an EMBL/GenBank/DDBJ whole genome shotgun (WGS) entry which is preliminary data.</text>
</comment>
<keyword evidence="3" id="KW-1185">Reference proteome</keyword>
<reference evidence="2" key="2">
    <citation type="submission" date="2020-11" db="EMBL/GenBank/DDBJ databases">
        <authorList>
            <person name="McCartney M.A."/>
            <person name="Auch B."/>
            <person name="Kono T."/>
            <person name="Mallez S."/>
            <person name="Becker A."/>
            <person name="Gohl D.M."/>
            <person name="Silverstein K.A.T."/>
            <person name="Koren S."/>
            <person name="Bechman K.B."/>
            <person name="Herman A."/>
            <person name="Abrahante J.E."/>
            <person name="Garbe J."/>
        </authorList>
    </citation>
    <scope>NUCLEOTIDE SEQUENCE</scope>
    <source>
        <strain evidence="2">Duluth1</strain>
        <tissue evidence="2">Whole animal</tissue>
    </source>
</reference>
<dbReference type="EMBL" id="JAIWYP010000004">
    <property type="protein sequence ID" value="KAH3831164.1"/>
    <property type="molecule type" value="Genomic_DNA"/>
</dbReference>
<name>A0A9D4HD38_DREPO</name>
<sequence length="94" mass="10621">MADVVLGSTHFEGNTRLLSSSAGHHRSSWEYLPNAQAKPPGQDTKSQANAQSNTYRHRLIHNVHLSSWKYLHQGIYPPGNTYLREHVCTRPRTG</sequence>
<evidence type="ECO:0000256" key="1">
    <source>
        <dbReference type="SAM" id="MobiDB-lite"/>
    </source>
</evidence>
<feature type="region of interest" description="Disordered" evidence="1">
    <location>
        <begin position="28"/>
        <end position="51"/>
    </location>
</feature>
<organism evidence="2 3">
    <name type="scientific">Dreissena polymorpha</name>
    <name type="common">Zebra mussel</name>
    <name type="synonym">Mytilus polymorpha</name>
    <dbReference type="NCBI Taxonomy" id="45954"/>
    <lineage>
        <taxon>Eukaryota</taxon>
        <taxon>Metazoa</taxon>
        <taxon>Spiralia</taxon>
        <taxon>Lophotrochozoa</taxon>
        <taxon>Mollusca</taxon>
        <taxon>Bivalvia</taxon>
        <taxon>Autobranchia</taxon>
        <taxon>Heteroconchia</taxon>
        <taxon>Euheterodonta</taxon>
        <taxon>Imparidentia</taxon>
        <taxon>Neoheterodontei</taxon>
        <taxon>Myida</taxon>
        <taxon>Dreissenoidea</taxon>
        <taxon>Dreissenidae</taxon>
        <taxon>Dreissena</taxon>
    </lineage>
</organism>
<dbReference type="Proteomes" id="UP000828390">
    <property type="component" value="Unassembled WGS sequence"/>
</dbReference>
<gene>
    <name evidence="2" type="ORF">DPMN_104426</name>
</gene>
<dbReference type="AlphaFoldDB" id="A0A9D4HD38"/>
<evidence type="ECO:0000313" key="2">
    <source>
        <dbReference type="EMBL" id="KAH3831164.1"/>
    </source>
</evidence>
<reference evidence="2" key="1">
    <citation type="journal article" date="2019" name="bioRxiv">
        <title>The Genome of the Zebra Mussel, Dreissena polymorpha: A Resource for Invasive Species Research.</title>
        <authorList>
            <person name="McCartney M.A."/>
            <person name="Auch B."/>
            <person name="Kono T."/>
            <person name="Mallez S."/>
            <person name="Zhang Y."/>
            <person name="Obille A."/>
            <person name="Becker A."/>
            <person name="Abrahante J.E."/>
            <person name="Garbe J."/>
            <person name="Badalamenti J.P."/>
            <person name="Herman A."/>
            <person name="Mangelson H."/>
            <person name="Liachko I."/>
            <person name="Sullivan S."/>
            <person name="Sone E.D."/>
            <person name="Koren S."/>
            <person name="Silverstein K.A.T."/>
            <person name="Beckman K.B."/>
            <person name="Gohl D.M."/>
        </authorList>
    </citation>
    <scope>NUCLEOTIDE SEQUENCE</scope>
    <source>
        <strain evidence="2">Duluth1</strain>
        <tissue evidence="2">Whole animal</tissue>
    </source>
</reference>
<proteinExistence type="predicted"/>
<protein>
    <submittedName>
        <fullName evidence="2">Uncharacterized protein</fullName>
    </submittedName>
</protein>